<dbReference type="CDD" id="cd00156">
    <property type="entry name" value="REC"/>
    <property type="match status" value="1"/>
</dbReference>
<dbReference type="Gene3D" id="3.40.50.2300">
    <property type="match status" value="1"/>
</dbReference>
<sequence length="133" mass="15283">MTKSTKQFIIVDDDPFSNFLSKTVLLKSFGEVAVKDFLVPEEALDYIKEEYEYSSREEKIVLFLDLNMPTITGWEFLELFKTFSPSVRSQFRIYILSSSIDPLDIERAKQNPLVIDFVEKPLSKGALVELFGG</sequence>
<dbReference type="PANTHER" id="PTHR44520:SF2">
    <property type="entry name" value="RESPONSE REGULATOR RCP1"/>
    <property type="match status" value="1"/>
</dbReference>
<dbReference type="SUPFAM" id="SSF52172">
    <property type="entry name" value="CheY-like"/>
    <property type="match status" value="1"/>
</dbReference>
<reference evidence="3" key="1">
    <citation type="journal article" date="2014" name="Int. J. Syst. Evol. Microbiol.">
        <title>Complete genome sequence of Corynebacterium casei LMG S-19264T (=DSM 44701T), isolated from a smear-ripened cheese.</title>
        <authorList>
            <consortium name="US DOE Joint Genome Institute (JGI-PGF)"/>
            <person name="Walter F."/>
            <person name="Albersmeier A."/>
            <person name="Kalinowski J."/>
            <person name="Ruckert C."/>
        </authorList>
    </citation>
    <scope>NUCLEOTIDE SEQUENCE</scope>
    <source>
        <strain evidence="3">CGMCC 1.12506</strain>
    </source>
</reference>
<proteinExistence type="predicted"/>
<dbReference type="RefSeq" id="WP_188360670.1">
    <property type="nucleotide sequence ID" value="NZ_BMFG01000001.1"/>
</dbReference>
<keyword evidence="4" id="KW-1185">Reference proteome</keyword>
<dbReference type="Proteomes" id="UP000625735">
    <property type="component" value="Unassembled WGS sequence"/>
</dbReference>
<gene>
    <name evidence="3" type="ORF">GCM10011343_02360</name>
</gene>
<feature type="domain" description="Response regulatory" evidence="2">
    <location>
        <begin position="7"/>
        <end position="133"/>
    </location>
</feature>
<protein>
    <submittedName>
        <fullName evidence="3">Response regulator</fullName>
    </submittedName>
</protein>
<name>A0A916XVQ1_9FLAO</name>
<evidence type="ECO:0000313" key="3">
    <source>
        <dbReference type="EMBL" id="GGD14868.1"/>
    </source>
</evidence>
<comment type="caution">
    <text evidence="3">The sequence shown here is derived from an EMBL/GenBank/DDBJ whole genome shotgun (WGS) entry which is preliminary data.</text>
</comment>
<dbReference type="InterPro" id="IPR001789">
    <property type="entry name" value="Sig_transdc_resp-reg_receiver"/>
</dbReference>
<keyword evidence="1" id="KW-0597">Phosphoprotein</keyword>
<evidence type="ECO:0000313" key="4">
    <source>
        <dbReference type="Proteomes" id="UP000625735"/>
    </source>
</evidence>
<dbReference type="EMBL" id="BMFG01000001">
    <property type="protein sequence ID" value="GGD14868.1"/>
    <property type="molecule type" value="Genomic_DNA"/>
</dbReference>
<evidence type="ECO:0000256" key="1">
    <source>
        <dbReference type="PROSITE-ProRule" id="PRU00169"/>
    </source>
</evidence>
<dbReference type="Pfam" id="PF00072">
    <property type="entry name" value="Response_reg"/>
    <property type="match status" value="1"/>
</dbReference>
<dbReference type="SMART" id="SM00448">
    <property type="entry name" value="REC"/>
    <property type="match status" value="1"/>
</dbReference>
<organism evidence="3 4">
    <name type="scientific">Flavobacterium orientale</name>
    <dbReference type="NCBI Taxonomy" id="1756020"/>
    <lineage>
        <taxon>Bacteria</taxon>
        <taxon>Pseudomonadati</taxon>
        <taxon>Bacteroidota</taxon>
        <taxon>Flavobacteriia</taxon>
        <taxon>Flavobacteriales</taxon>
        <taxon>Flavobacteriaceae</taxon>
        <taxon>Flavobacterium</taxon>
    </lineage>
</organism>
<evidence type="ECO:0000259" key="2">
    <source>
        <dbReference type="PROSITE" id="PS50110"/>
    </source>
</evidence>
<reference evidence="3" key="2">
    <citation type="submission" date="2020-09" db="EMBL/GenBank/DDBJ databases">
        <authorList>
            <person name="Sun Q."/>
            <person name="Zhou Y."/>
        </authorList>
    </citation>
    <scope>NUCLEOTIDE SEQUENCE</scope>
    <source>
        <strain evidence="3">CGMCC 1.12506</strain>
    </source>
</reference>
<feature type="modified residue" description="4-aspartylphosphate" evidence="1">
    <location>
        <position position="65"/>
    </location>
</feature>
<dbReference type="InterPro" id="IPR052893">
    <property type="entry name" value="TCS_response_regulator"/>
</dbReference>
<dbReference type="PANTHER" id="PTHR44520">
    <property type="entry name" value="RESPONSE REGULATOR RCP1-RELATED"/>
    <property type="match status" value="1"/>
</dbReference>
<dbReference type="PROSITE" id="PS50110">
    <property type="entry name" value="RESPONSE_REGULATORY"/>
    <property type="match status" value="1"/>
</dbReference>
<dbReference type="InterPro" id="IPR011006">
    <property type="entry name" value="CheY-like_superfamily"/>
</dbReference>
<dbReference type="GO" id="GO:0000160">
    <property type="term" value="P:phosphorelay signal transduction system"/>
    <property type="evidence" value="ECO:0007669"/>
    <property type="project" value="InterPro"/>
</dbReference>
<accession>A0A916XVQ1</accession>
<dbReference type="AlphaFoldDB" id="A0A916XVQ1"/>